<dbReference type="PROSITE" id="PS50853">
    <property type="entry name" value="FN3"/>
    <property type="match status" value="3"/>
</dbReference>
<dbReference type="PANTHER" id="PTHR47135">
    <property type="entry name" value="FIBRONECTIN TYPE III DOMAIN-CONTAINING PROTEIN 7"/>
    <property type="match status" value="1"/>
</dbReference>
<dbReference type="CDD" id="cd00063">
    <property type="entry name" value="FN3"/>
    <property type="match status" value="2"/>
</dbReference>
<dbReference type="SMART" id="SM00060">
    <property type="entry name" value="FN3"/>
    <property type="match status" value="5"/>
</dbReference>
<feature type="domain" description="Fibronectin type-III" evidence="2">
    <location>
        <begin position="397"/>
        <end position="482"/>
    </location>
</feature>
<name>A0A673ALZ8_9TELE</name>
<reference evidence="3" key="2">
    <citation type="submission" date="2025-08" db="UniProtKB">
        <authorList>
            <consortium name="Ensembl"/>
        </authorList>
    </citation>
    <scope>IDENTIFICATION</scope>
</reference>
<dbReference type="Ensembl" id="ENSSORT00005031125.1">
    <property type="protein sequence ID" value="ENSSORP00005030279.1"/>
    <property type="gene ID" value="ENSSORG00005014435.1"/>
</dbReference>
<dbReference type="InterPro" id="IPR003961">
    <property type="entry name" value="FN3_dom"/>
</dbReference>
<organism evidence="3 4">
    <name type="scientific">Sphaeramia orbicularis</name>
    <name type="common">orbiculate cardinalfish</name>
    <dbReference type="NCBI Taxonomy" id="375764"/>
    <lineage>
        <taxon>Eukaryota</taxon>
        <taxon>Metazoa</taxon>
        <taxon>Chordata</taxon>
        <taxon>Craniata</taxon>
        <taxon>Vertebrata</taxon>
        <taxon>Euteleostomi</taxon>
        <taxon>Actinopterygii</taxon>
        <taxon>Neopterygii</taxon>
        <taxon>Teleostei</taxon>
        <taxon>Neoteleostei</taxon>
        <taxon>Acanthomorphata</taxon>
        <taxon>Gobiaria</taxon>
        <taxon>Kurtiformes</taxon>
        <taxon>Apogonoidei</taxon>
        <taxon>Apogonidae</taxon>
        <taxon>Apogoninae</taxon>
        <taxon>Sphaeramia</taxon>
    </lineage>
</organism>
<accession>A0A673ALZ8</accession>
<dbReference type="PANTHER" id="PTHR47135:SF1">
    <property type="entry name" value="FIBRONECTIN TYPE III DOMAIN-CONTAINING PROTEIN 7"/>
    <property type="match status" value="1"/>
</dbReference>
<feature type="chain" id="PRO_5025486148" evidence="1">
    <location>
        <begin position="18"/>
        <end position="669"/>
    </location>
</feature>
<dbReference type="Proteomes" id="UP000472271">
    <property type="component" value="Chromosome 17"/>
</dbReference>
<dbReference type="Gene3D" id="2.60.40.10">
    <property type="entry name" value="Immunoglobulins"/>
    <property type="match status" value="4"/>
</dbReference>
<protein>
    <submittedName>
        <fullName evidence="3">Fibronectin type III domain containing 7a</fullName>
    </submittedName>
</protein>
<feature type="domain" description="Fibronectin type-III" evidence="2">
    <location>
        <begin position="311"/>
        <end position="396"/>
    </location>
</feature>
<dbReference type="AlphaFoldDB" id="A0A673ALZ8"/>
<dbReference type="SUPFAM" id="SSF49265">
    <property type="entry name" value="Fibronectin type III"/>
    <property type="match status" value="4"/>
</dbReference>
<keyword evidence="4" id="KW-1185">Reference proteome</keyword>
<feature type="signal peptide" evidence="1">
    <location>
        <begin position="1"/>
        <end position="17"/>
    </location>
</feature>
<evidence type="ECO:0000313" key="3">
    <source>
        <dbReference type="Ensembl" id="ENSSORP00005030279.1"/>
    </source>
</evidence>
<evidence type="ECO:0000313" key="4">
    <source>
        <dbReference type="Proteomes" id="UP000472271"/>
    </source>
</evidence>
<feature type="domain" description="Fibronectin type-III" evidence="2">
    <location>
        <begin position="31"/>
        <end position="117"/>
    </location>
</feature>
<keyword evidence="1" id="KW-0732">Signal</keyword>
<reference evidence="3" key="1">
    <citation type="submission" date="2019-06" db="EMBL/GenBank/DDBJ databases">
        <authorList>
            <consortium name="Wellcome Sanger Institute Data Sharing"/>
        </authorList>
    </citation>
    <scope>NUCLEOTIDE SEQUENCE [LARGE SCALE GENOMIC DNA]</scope>
</reference>
<dbReference type="InterPro" id="IPR036116">
    <property type="entry name" value="FN3_sf"/>
</dbReference>
<evidence type="ECO:0000259" key="2">
    <source>
        <dbReference type="PROSITE" id="PS50853"/>
    </source>
</evidence>
<sequence>GNFIDLTCFVIFRYVLLHDFIAIVCSSAPEVPSILQAYSKTSQSITVEFKEVPGANSYILRAESLTGDYFDEMPVDKSPGTVEGLDSYTVYKLSVLSVNVGGRSQPSYPIEARTVVEAPILNTTSLTNNTIHVGWEPVEHAVLYTLCIIEEGSNVLTKINTTDTEHIFDDLKAGTNYCITGTAWDSDSLAGDGHNICQVTLLRQIPFFPYTPGPADPELIDVFVMPGRVAEMSEPETSNCSVVWGGMPLAEYYMVYIKSDDGVEKVCNTTETTCPFFCMCGFTYISSVFPYNSAGSNLYSPMVSYTTVPCCPQGITIKLVSTETLEITWDPVTGADLYETTAAETGDVIHCNDTASVCALSDLNCDTSYSVTITPCNDLRGCNTTCKPHVQDTAPCAPEILSITQFNSTTYKVQFTTPNRGNTDYIITARGSQDTHTCRGTDSPCELTQLPCGSSYEVMGVASSSIGQSLPGYNMPLETGPCCPLSVNVTQVTQAMSNMSWTPGKGARTFIASLEAPRGHASCHTQDTHCLVGCVTCGTKYSVHMEAISSTGHQSECQYSGFSTSACCPTNIKLQRQKDTSIKVMWRTLGSSNNSHVVELYGTGGNLTCTAPAGTRFCNVTENTCGDVYTVQVAPVGNDGVKVSFCQAKMYSGESCKVRVLKVKVKYLW</sequence>
<dbReference type="InParanoid" id="A0A673ALZ8"/>
<reference evidence="3" key="3">
    <citation type="submission" date="2025-09" db="UniProtKB">
        <authorList>
            <consortium name="Ensembl"/>
        </authorList>
    </citation>
    <scope>IDENTIFICATION</scope>
</reference>
<evidence type="ECO:0000256" key="1">
    <source>
        <dbReference type="SAM" id="SignalP"/>
    </source>
</evidence>
<proteinExistence type="predicted"/>
<dbReference type="InterPro" id="IPR013783">
    <property type="entry name" value="Ig-like_fold"/>
</dbReference>